<dbReference type="AlphaFoldDB" id="A0A4Q9MCH3"/>
<reference evidence="1" key="1">
    <citation type="submission" date="2019-01" db="EMBL/GenBank/DDBJ databases">
        <title>Draft genome sequences of three monokaryotic isolates of the white-rot basidiomycete fungus Dichomitus squalens.</title>
        <authorList>
            <consortium name="DOE Joint Genome Institute"/>
            <person name="Lopez S.C."/>
            <person name="Andreopoulos B."/>
            <person name="Pangilinan J."/>
            <person name="Lipzen A."/>
            <person name="Riley R."/>
            <person name="Ahrendt S."/>
            <person name="Ng V."/>
            <person name="Barry K."/>
            <person name="Daum C."/>
            <person name="Grigoriev I.V."/>
            <person name="Hilden K.S."/>
            <person name="Makela M.R."/>
            <person name="de Vries R.P."/>
        </authorList>
    </citation>
    <scope>NUCLEOTIDE SEQUENCE [LARGE SCALE GENOMIC DNA]</scope>
    <source>
        <strain evidence="1">OM18370.1</strain>
    </source>
</reference>
<proteinExistence type="predicted"/>
<dbReference type="Proteomes" id="UP000292957">
    <property type="component" value="Unassembled WGS sequence"/>
</dbReference>
<evidence type="ECO:0000313" key="1">
    <source>
        <dbReference type="EMBL" id="TBU25004.1"/>
    </source>
</evidence>
<feature type="non-terminal residue" evidence="1">
    <location>
        <position position="1"/>
    </location>
</feature>
<dbReference type="EMBL" id="ML143469">
    <property type="protein sequence ID" value="TBU25004.1"/>
    <property type="molecule type" value="Genomic_DNA"/>
</dbReference>
<accession>A0A4Q9MCH3</accession>
<sequence>FGCCLHDSLTIPLVAWLFCTGHDSGSSWNLIDLTSTLTALLSDAFLFALSSVSALLSASVTRSLYMVLLEHLYATQHSMQLGCSPNNGGPQFWTLSRDKLECAGRRRMIQTRGDGTEMGS</sequence>
<organism evidence="1">
    <name type="scientific">Dichomitus squalens</name>
    <dbReference type="NCBI Taxonomy" id="114155"/>
    <lineage>
        <taxon>Eukaryota</taxon>
        <taxon>Fungi</taxon>
        <taxon>Dikarya</taxon>
        <taxon>Basidiomycota</taxon>
        <taxon>Agaricomycotina</taxon>
        <taxon>Agaricomycetes</taxon>
        <taxon>Polyporales</taxon>
        <taxon>Polyporaceae</taxon>
        <taxon>Dichomitus</taxon>
    </lineage>
</organism>
<gene>
    <name evidence="1" type="ORF">BD311DRAFT_765562</name>
</gene>
<name>A0A4Q9MCH3_9APHY</name>
<protein>
    <submittedName>
        <fullName evidence="1">Uncharacterized protein</fullName>
    </submittedName>
</protein>